<proteinExistence type="inferred from homology"/>
<gene>
    <name evidence="11" type="ORF">ZT3D7_G9437</name>
</gene>
<evidence type="ECO:0000259" key="10">
    <source>
        <dbReference type="Pfam" id="PF03151"/>
    </source>
</evidence>
<feature type="transmembrane region" description="Helical" evidence="9">
    <location>
        <begin position="341"/>
        <end position="359"/>
    </location>
</feature>
<feature type="compositionally biased region" description="Polar residues" evidence="8">
    <location>
        <begin position="12"/>
        <end position="29"/>
    </location>
</feature>
<dbReference type="Proteomes" id="UP000215127">
    <property type="component" value="Chromosome 9"/>
</dbReference>
<evidence type="ECO:0000256" key="5">
    <source>
        <dbReference type="ARBA" id="ARBA00022692"/>
    </source>
</evidence>
<dbReference type="InterPro" id="IPR004853">
    <property type="entry name" value="Sugar_P_trans_dom"/>
</dbReference>
<comment type="function">
    <text evidence="1">Involved in the import of GDP-mannose from the cytoplasm into the Golgi lumen.</text>
</comment>
<protein>
    <recommendedName>
        <fullName evidence="10">Sugar phosphate transporter domain-containing protein</fullName>
    </recommendedName>
</protein>
<evidence type="ECO:0000256" key="9">
    <source>
        <dbReference type="SAM" id="Phobius"/>
    </source>
</evidence>
<keyword evidence="5 9" id="KW-0812">Transmembrane</keyword>
<evidence type="ECO:0000256" key="1">
    <source>
        <dbReference type="ARBA" id="ARBA00003420"/>
    </source>
</evidence>
<feature type="transmembrane region" description="Helical" evidence="9">
    <location>
        <begin position="75"/>
        <end position="95"/>
    </location>
</feature>
<feature type="transmembrane region" description="Helical" evidence="9">
    <location>
        <begin position="312"/>
        <end position="335"/>
    </location>
</feature>
<feature type="transmembrane region" description="Helical" evidence="9">
    <location>
        <begin position="215"/>
        <end position="234"/>
    </location>
</feature>
<feature type="region of interest" description="Disordered" evidence="8">
    <location>
        <begin position="1"/>
        <end position="42"/>
    </location>
</feature>
<comment type="similarity">
    <text evidence="3">Belongs to the TPT transporter family. SLC35D subfamily.</text>
</comment>
<dbReference type="GO" id="GO:0005789">
    <property type="term" value="C:endoplasmic reticulum membrane"/>
    <property type="evidence" value="ECO:0007669"/>
    <property type="project" value="UniProtKB-SubCell"/>
</dbReference>
<feature type="compositionally biased region" description="Basic and acidic residues" evidence="8">
    <location>
        <begin position="1"/>
        <end position="11"/>
    </location>
</feature>
<evidence type="ECO:0000256" key="4">
    <source>
        <dbReference type="ARBA" id="ARBA00011182"/>
    </source>
</evidence>
<evidence type="ECO:0000256" key="7">
    <source>
        <dbReference type="ARBA" id="ARBA00023136"/>
    </source>
</evidence>
<evidence type="ECO:0000256" key="3">
    <source>
        <dbReference type="ARBA" id="ARBA00010425"/>
    </source>
</evidence>
<dbReference type="InterPro" id="IPR050186">
    <property type="entry name" value="TPT_transporter"/>
</dbReference>
<keyword evidence="12" id="KW-1185">Reference proteome</keyword>
<feature type="transmembrane region" description="Helical" evidence="9">
    <location>
        <begin position="167"/>
        <end position="184"/>
    </location>
</feature>
<feature type="compositionally biased region" description="Basic and acidic residues" evidence="8">
    <location>
        <begin position="30"/>
        <end position="42"/>
    </location>
</feature>
<comment type="subunit">
    <text evidence="4">Homooligomer.</text>
</comment>
<accession>A0A1X7S3P0</accession>
<dbReference type="EMBL" id="LT853700">
    <property type="protein sequence ID" value="SMQ54282.1"/>
    <property type="molecule type" value="Genomic_DNA"/>
</dbReference>
<evidence type="ECO:0000256" key="8">
    <source>
        <dbReference type="SAM" id="MobiDB-lite"/>
    </source>
</evidence>
<feature type="domain" description="Sugar phosphate transporter" evidence="10">
    <location>
        <begin position="76"/>
        <end position="360"/>
    </location>
</feature>
<organism evidence="11 12">
    <name type="scientific">Zymoseptoria tritici (strain ST99CH_3D7)</name>
    <dbReference type="NCBI Taxonomy" id="1276538"/>
    <lineage>
        <taxon>Eukaryota</taxon>
        <taxon>Fungi</taxon>
        <taxon>Dikarya</taxon>
        <taxon>Ascomycota</taxon>
        <taxon>Pezizomycotina</taxon>
        <taxon>Dothideomycetes</taxon>
        <taxon>Dothideomycetidae</taxon>
        <taxon>Mycosphaerellales</taxon>
        <taxon>Mycosphaerellaceae</taxon>
        <taxon>Zymoseptoria</taxon>
    </lineage>
</organism>
<feature type="transmembrane region" description="Helical" evidence="9">
    <location>
        <begin position="101"/>
        <end position="124"/>
    </location>
</feature>
<feature type="transmembrane region" description="Helical" evidence="9">
    <location>
        <begin position="287"/>
        <end position="305"/>
    </location>
</feature>
<keyword evidence="6 9" id="KW-1133">Transmembrane helix</keyword>
<evidence type="ECO:0000313" key="11">
    <source>
        <dbReference type="EMBL" id="SMQ54282.1"/>
    </source>
</evidence>
<keyword evidence="7 9" id="KW-0472">Membrane</keyword>
<feature type="transmembrane region" description="Helical" evidence="9">
    <location>
        <begin position="191"/>
        <end position="209"/>
    </location>
</feature>
<dbReference type="PANTHER" id="PTHR11132">
    <property type="entry name" value="SOLUTE CARRIER FAMILY 35"/>
    <property type="match status" value="1"/>
</dbReference>
<reference evidence="11 12" key="1">
    <citation type="submission" date="2016-06" db="EMBL/GenBank/DDBJ databases">
        <authorList>
            <person name="Kjaerup R.B."/>
            <person name="Dalgaard T.S."/>
            <person name="Juul-Madsen H.R."/>
        </authorList>
    </citation>
    <scope>NUCLEOTIDE SEQUENCE [LARGE SCALE GENOMIC DNA]</scope>
</reference>
<sequence>MSDEAKDDRRISFNSMDSDNTLSGTTRAQSMEEAHRLLAKEEPRDIEAQQQFEQLSLPQTPTTPMEYSVSTNRKFLYLGLYFLLNLSVTLSNKALLKIASYPWLLTFSHTCATSIGCTILLATGHLKLSKLPLRDHLVLIAFSTLFTLNIAISNVSLDLVSVPFHQVMRSTCPIATILIYRLVYSRTYSHETYLSMIPLIIGVALATFGDYDFTLPGFTLTALGVLLASIKTVATNRLMTGSLKLSALEVLFRMSPLAAIQCLLYAAGSGELSRLQVTAADGLLTRGLLSAAVLNASMAFGLNLVSFQTNKVAGALTISVCGNVKQCLSILLGIVLFNVRIGWVNAVGIVISVGGAAYYSKVELDIKRKTQATAAATAGR</sequence>
<evidence type="ECO:0000256" key="6">
    <source>
        <dbReference type="ARBA" id="ARBA00022989"/>
    </source>
</evidence>
<name>A0A1X7S3P0_ZYMT9</name>
<feature type="transmembrane region" description="Helical" evidence="9">
    <location>
        <begin position="246"/>
        <end position="267"/>
    </location>
</feature>
<evidence type="ECO:0000313" key="12">
    <source>
        <dbReference type="Proteomes" id="UP000215127"/>
    </source>
</evidence>
<feature type="transmembrane region" description="Helical" evidence="9">
    <location>
        <begin position="136"/>
        <end position="155"/>
    </location>
</feature>
<comment type="subcellular location">
    <subcellularLocation>
        <location evidence="2">Endoplasmic reticulum membrane</location>
        <topology evidence="2">Multi-pass membrane protein</topology>
    </subcellularLocation>
</comment>
<dbReference type="AlphaFoldDB" id="A0A1X7S3P0"/>
<dbReference type="Pfam" id="PF03151">
    <property type="entry name" value="TPT"/>
    <property type="match status" value="1"/>
</dbReference>
<evidence type="ECO:0000256" key="2">
    <source>
        <dbReference type="ARBA" id="ARBA00004477"/>
    </source>
</evidence>